<evidence type="ECO:0000256" key="8">
    <source>
        <dbReference type="ARBA" id="ARBA00022989"/>
    </source>
</evidence>
<keyword evidence="8 13" id="KW-1133">Transmembrane helix</keyword>
<feature type="transmembrane region" description="Helical" evidence="13">
    <location>
        <begin position="486"/>
        <end position="507"/>
    </location>
</feature>
<dbReference type="InterPro" id="IPR001708">
    <property type="entry name" value="YidC/ALB3/OXA1/COX18"/>
</dbReference>
<evidence type="ECO:0000256" key="2">
    <source>
        <dbReference type="ARBA" id="ARBA00010527"/>
    </source>
</evidence>
<dbReference type="GO" id="GO:0032977">
    <property type="term" value="F:membrane insertase activity"/>
    <property type="evidence" value="ECO:0007669"/>
    <property type="project" value="InterPro"/>
</dbReference>
<evidence type="ECO:0000256" key="3">
    <source>
        <dbReference type="ARBA" id="ARBA00015325"/>
    </source>
</evidence>
<dbReference type="NCBIfam" id="TIGR03592">
    <property type="entry name" value="yidC_oxa1_cterm"/>
    <property type="match status" value="1"/>
</dbReference>
<dbReference type="GO" id="GO:0051205">
    <property type="term" value="P:protein insertion into membrane"/>
    <property type="evidence" value="ECO:0007669"/>
    <property type="project" value="TreeGrafter"/>
</dbReference>
<feature type="domain" description="Membrane insertase YidC N-terminal" evidence="15">
    <location>
        <begin position="76"/>
        <end position="365"/>
    </location>
</feature>
<evidence type="ECO:0000256" key="12">
    <source>
        <dbReference type="ARBA" id="ARBA00033342"/>
    </source>
</evidence>
<dbReference type="EMBL" id="AP018560">
    <property type="protein sequence ID" value="BBD81327.1"/>
    <property type="molecule type" value="Genomic_DNA"/>
</dbReference>
<evidence type="ECO:0000259" key="15">
    <source>
        <dbReference type="Pfam" id="PF14849"/>
    </source>
</evidence>
<keyword evidence="5 13" id="KW-1003">Cell membrane</keyword>
<keyword evidence="17" id="KW-1185">Reference proteome</keyword>
<dbReference type="PANTHER" id="PTHR12428">
    <property type="entry name" value="OXA1"/>
    <property type="match status" value="1"/>
</dbReference>
<dbReference type="OrthoDB" id="9780552at2"/>
<protein>
    <recommendedName>
        <fullName evidence="3 13">Membrane protein insertase YidC</fullName>
    </recommendedName>
    <alternativeName>
        <fullName evidence="12 13">Foldase YidC</fullName>
    </alternativeName>
    <alternativeName>
        <fullName evidence="11 13">Membrane integrase YidC</fullName>
    </alternativeName>
    <alternativeName>
        <fullName evidence="13">Membrane protein YidC</fullName>
    </alternativeName>
</protein>
<dbReference type="GO" id="GO:0015031">
    <property type="term" value="P:protein transport"/>
    <property type="evidence" value="ECO:0007669"/>
    <property type="project" value="UniProtKB-KW"/>
</dbReference>
<feature type="domain" description="Membrane insertase YidC/Oxa/ALB C-terminal" evidence="14">
    <location>
        <begin position="376"/>
        <end position="555"/>
    </location>
</feature>
<dbReference type="CDD" id="cd19961">
    <property type="entry name" value="EcYidC-like_peri"/>
    <property type="match status" value="1"/>
</dbReference>
<evidence type="ECO:0000313" key="17">
    <source>
        <dbReference type="Proteomes" id="UP000270530"/>
    </source>
</evidence>
<dbReference type="Proteomes" id="UP000270530">
    <property type="component" value="Chromosome"/>
</dbReference>
<feature type="transmembrane region" description="Helical" evidence="13">
    <location>
        <begin position="439"/>
        <end position="459"/>
    </location>
</feature>
<evidence type="ECO:0000259" key="14">
    <source>
        <dbReference type="Pfam" id="PF02096"/>
    </source>
</evidence>
<dbReference type="CDD" id="cd20070">
    <property type="entry name" value="5TM_YidC_Alb3"/>
    <property type="match status" value="1"/>
</dbReference>
<keyword evidence="6 13" id="KW-0812">Transmembrane</keyword>
<feature type="transmembrane region" description="Helical" evidence="13">
    <location>
        <begin position="376"/>
        <end position="396"/>
    </location>
</feature>
<evidence type="ECO:0000256" key="11">
    <source>
        <dbReference type="ARBA" id="ARBA00033245"/>
    </source>
</evidence>
<keyword evidence="4 13" id="KW-0813">Transport</keyword>
<evidence type="ECO:0000256" key="9">
    <source>
        <dbReference type="ARBA" id="ARBA00023136"/>
    </source>
</evidence>
<dbReference type="Pfam" id="PF02096">
    <property type="entry name" value="60KD_IMP"/>
    <property type="match status" value="1"/>
</dbReference>
<dbReference type="Pfam" id="PF14849">
    <property type="entry name" value="YidC_periplas"/>
    <property type="match status" value="1"/>
</dbReference>
<comment type="function">
    <text evidence="13">Required for the insertion and/or proper folding and/or complex formation of integral membrane proteins into the membrane. Involved in integration of membrane proteins that insert both dependently and independently of the Sec translocase complex, as well as at least some lipoproteins. Aids folding of multispanning membrane proteins.</text>
</comment>
<evidence type="ECO:0000256" key="4">
    <source>
        <dbReference type="ARBA" id="ARBA00022448"/>
    </source>
</evidence>
<keyword evidence="10 13" id="KW-0143">Chaperone</keyword>
<organism evidence="16 17">
    <name type="scientific">Aerosticca soli</name>
    <dbReference type="NCBI Taxonomy" id="2010829"/>
    <lineage>
        <taxon>Bacteria</taxon>
        <taxon>Pseudomonadati</taxon>
        <taxon>Pseudomonadota</taxon>
        <taxon>Gammaproteobacteria</taxon>
        <taxon>Lysobacterales</taxon>
        <taxon>Rhodanobacteraceae</taxon>
        <taxon>Aerosticca</taxon>
    </lineage>
</organism>
<comment type="subunit">
    <text evidence="13">Interacts with the Sec translocase complex via SecD. Specifically interacts with transmembrane segments of nascent integral membrane proteins during membrane integration.</text>
</comment>
<comment type="similarity">
    <text evidence="2 13">Belongs to the OXA1/ALB3/YidC family. Type 1 subfamily.</text>
</comment>
<dbReference type="HAMAP" id="MF_01810">
    <property type="entry name" value="YidC_type1"/>
    <property type="match status" value="1"/>
</dbReference>
<dbReference type="PRINTS" id="PR01900">
    <property type="entry name" value="YIDCPROTEIN"/>
</dbReference>
<dbReference type="InterPro" id="IPR047196">
    <property type="entry name" value="YidC_ALB_C"/>
</dbReference>
<reference evidence="17" key="1">
    <citation type="submission" date="2018-04" db="EMBL/GenBank/DDBJ databases">
        <authorList>
            <person name="Watanabe M."/>
            <person name="Kojima H."/>
        </authorList>
    </citation>
    <scope>NUCLEOTIDE SEQUENCE [LARGE SCALE GENOMIC DNA]</scope>
    <source>
        <strain evidence="17">Dysh456</strain>
    </source>
</reference>
<feature type="transmembrane region" description="Helical" evidence="13">
    <location>
        <begin position="519"/>
        <end position="541"/>
    </location>
</feature>
<dbReference type="KEGG" id="rbd:ALSL_2703"/>
<keyword evidence="9 13" id="KW-0472">Membrane</keyword>
<dbReference type="RefSeq" id="WP_126539909.1">
    <property type="nucleotide sequence ID" value="NZ_AP018560.1"/>
</dbReference>
<evidence type="ECO:0000256" key="5">
    <source>
        <dbReference type="ARBA" id="ARBA00022475"/>
    </source>
</evidence>
<accession>A0A2Z6E8C6</accession>
<dbReference type="PANTHER" id="PTHR12428:SF65">
    <property type="entry name" value="CYTOCHROME C OXIDASE ASSEMBLY PROTEIN COX18, MITOCHONDRIAL"/>
    <property type="match status" value="1"/>
</dbReference>
<dbReference type="InterPro" id="IPR019998">
    <property type="entry name" value="Membr_insert_YidC"/>
</dbReference>
<dbReference type="GO" id="GO:0005886">
    <property type="term" value="C:plasma membrane"/>
    <property type="evidence" value="ECO:0007669"/>
    <property type="project" value="UniProtKB-SubCell"/>
</dbReference>
<sequence length="567" mass="61529">MTQTRTFLLFALMAVAYLLWMAWEKDYGPRPASPSASGPAAAAAAASGPAGDVPVSAASVAAAVPAGTAPSVAGRRVTLSNDVLRLTIDSRGGTLVRAELLRYPEVAPSKREPHPPPVRLFDDAAERYYVAQSGLVSAQGAAPDHRAVFAVAQGDVGLAPGADEASVVLTWQDAAGLKVSKTYALKRGSYVVHLTQAIENTGAAPWQGNAYTQLQRVAPPKVSGWLANFTNPSANSFTGAGWYSPEEKFDALSFADFAKKPLQRQVTGGWIAMLQHYFFAAWIPAANEPQTFASGVLHPESAQPTYLVRAVGPALMVAPGQRLATEARLYAGPKLQGQLDAIAPGLELTTNYGWLTAIAQPLHWLLSKLHALCGNWGVAIILLVLLLKAALWKLTAAQFRSGARMRKLQPRMQALRERYGDDKLKLQQAMMELYKKEKINPMAGCLPILVTFPVFLGLYRVLMESVELRQAPFFGWIHDLSAPDPYFVLPALYVLVMLATQWLTPTTGMDPAQAKMMKVMPILFAVMFAFFPSGLVLYWVVNGATSLAQQWFITRQVERAEQPARAA</sequence>
<gene>
    <name evidence="13" type="primary">yidC</name>
    <name evidence="16" type="ORF">ALSL_2703</name>
</gene>
<evidence type="ECO:0000256" key="6">
    <source>
        <dbReference type="ARBA" id="ARBA00022692"/>
    </source>
</evidence>
<dbReference type="AlphaFoldDB" id="A0A2Z6E8C6"/>
<dbReference type="NCBIfam" id="TIGR03593">
    <property type="entry name" value="yidC_nterm"/>
    <property type="match status" value="1"/>
</dbReference>
<dbReference type="InterPro" id="IPR028055">
    <property type="entry name" value="YidC/Oxa/ALB_C"/>
</dbReference>
<comment type="subcellular location">
    <subcellularLocation>
        <location evidence="1">Cell inner membrane</location>
        <topology evidence="1">Multi-pass membrane protein</topology>
    </subcellularLocation>
    <subcellularLocation>
        <location evidence="13">Cell membrane</location>
        <topology evidence="13">Multi-pass membrane protein</topology>
    </subcellularLocation>
</comment>
<keyword evidence="7 13" id="KW-0653">Protein transport</keyword>
<name>A0A2Z6E8C6_9GAMM</name>
<evidence type="ECO:0000256" key="10">
    <source>
        <dbReference type="ARBA" id="ARBA00023186"/>
    </source>
</evidence>
<evidence type="ECO:0000256" key="1">
    <source>
        <dbReference type="ARBA" id="ARBA00004429"/>
    </source>
</evidence>
<dbReference type="NCBIfam" id="NF002352">
    <property type="entry name" value="PRK01318.1-3"/>
    <property type="match status" value="1"/>
</dbReference>
<dbReference type="InterPro" id="IPR028053">
    <property type="entry name" value="Membr_insert_YidC_N"/>
</dbReference>
<dbReference type="Gene3D" id="2.70.98.90">
    <property type="match status" value="1"/>
</dbReference>
<evidence type="ECO:0000256" key="7">
    <source>
        <dbReference type="ARBA" id="ARBA00022927"/>
    </source>
</evidence>
<evidence type="ECO:0000256" key="13">
    <source>
        <dbReference type="HAMAP-Rule" id="MF_01810"/>
    </source>
</evidence>
<dbReference type="PRINTS" id="PR00701">
    <property type="entry name" value="60KDINNERMP"/>
</dbReference>
<evidence type="ECO:0000313" key="16">
    <source>
        <dbReference type="EMBL" id="BBD81327.1"/>
    </source>
</evidence>
<dbReference type="InterPro" id="IPR038221">
    <property type="entry name" value="YidC_periplasmic_sf"/>
</dbReference>
<proteinExistence type="inferred from homology"/>
<reference evidence="17" key="2">
    <citation type="submission" date="2018-06" db="EMBL/GenBank/DDBJ databases">
        <title>Genome sequence of Rhodanobacteraceae bacterium strain Dysh456.</title>
        <authorList>
            <person name="Fukui M."/>
        </authorList>
    </citation>
    <scope>NUCLEOTIDE SEQUENCE [LARGE SCALE GENOMIC DNA]</scope>
    <source>
        <strain evidence="17">Dysh456</strain>
    </source>
</reference>